<dbReference type="Gene3D" id="2.130.10.10">
    <property type="entry name" value="YVTN repeat-like/Quinoprotein amine dehydrogenase"/>
    <property type="match status" value="2"/>
</dbReference>
<organism evidence="4">
    <name type="scientific">Salpingoeca rosetta (strain ATCC 50818 / BSB-021)</name>
    <dbReference type="NCBI Taxonomy" id="946362"/>
    <lineage>
        <taxon>Eukaryota</taxon>
        <taxon>Choanoflagellata</taxon>
        <taxon>Craspedida</taxon>
        <taxon>Salpingoecidae</taxon>
        <taxon>Salpingoeca</taxon>
    </lineage>
</organism>
<dbReference type="Proteomes" id="UP000007799">
    <property type="component" value="Unassembled WGS sequence"/>
</dbReference>
<feature type="chain" id="PRO_5003288655" description="Pyrrolo-quinoline quinone repeat domain-containing protein" evidence="1">
    <location>
        <begin position="20"/>
        <end position="388"/>
    </location>
</feature>
<feature type="signal peptide" evidence="1">
    <location>
        <begin position="1"/>
        <end position="19"/>
    </location>
</feature>
<dbReference type="SMART" id="SM00564">
    <property type="entry name" value="PQQ"/>
    <property type="match status" value="7"/>
</dbReference>
<protein>
    <recommendedName>
        <fullName evidence="2">Pyrrolo-quinoline quinone repeat domain-containing protein</fullName>
    </recommendedName>
</protein>
<evidence type="ECO:0000313" key="3">
    <source>
        <dbReference type="EMBL" id="EGD76647.1"/>
    </source>
</evidence>
<dbReference type="SUPFAM" id="SSF50998">
    <property type="entry name" value="Quinoprotein alcohol dehydrogenase-like"/>
    <property type="match status" value="1"/>
</dbReference>
<dbReference type="OrthoDB" id="416253at2759"/>
<dbReference type="STRING" id="946362.F2UHP8"/>
<dbReference type="RefSeq" id="XP_004991019.1">
    <property type="nucleotide sequence ID" value="XM_004990962.1"/>
</dbReference>
<reference evidence="3" key="1">
    <citation type="submission" date="2009-08" db="EMBL/GenBank/DDBJ databases">
        <title>Annotation of Salpingoeca rosetta.</title>
        <authorList>
            <consortium name="The Broad Institute Genome Sequencing Platform"/>
            <person name="Russ C."/>
            <person name="Cuomo C."/>
            <person name="Burger G."/>
            <person name="Gray M.W."/>
            <person name="Holland P.W.H."/>
            <person name="King N."/>
            <person name="Lang F.B.F."/>
            <person name="Roger A.J."/>
            <person name="Ruiz-Trillo I."/>
            <person name="Young S.K."/>
            <person name="Zeng Q."/>
            <person name="Gargeya S."/>
            <person name="Alvarado L."/>
            <person name="Berlin A."/>
            <person name="Chapman S.B."/>
            <person name="Chen Z."/>
            <person name="Freedman E."/>
            <person name="Gellesch M."/>
            <person name="Goldberg J."/>
            <person name="Griggs A."/>
            <person name="Gujja S."/>
            <person name="Heilman E."/>
            <person name="Heiman D."/>
            <person name="Howarth C."/>
            <person name="Mehta T."/>
            <person name="Neiman D."/>
            <person name="Pearson M."/>
            <person name="Roberts A."/>
            <person name="Saif S."/>
            <person name="Shea T."/>
            <person name="Shenoy N."/>
            <person name="Sisk P."/>
            <person name="Stolte C."/>
            <person name="Sykes S."/>
            <person name="White J."/>
            <person name="Yandava C."/>
            <person name="Haas B."/>
            <person name="Nusbaum C."/>
            <person name="Birren B."/>
        </authorList>
    </citation>
    <scope>NUCLEOTIDE SEQUENCE [LARGE SCALE GENOMIC DNA]</scope>
    <source>
        <strain evidence="3">ATCC 50818</strain>
    </source>
</reference>
<dbReference type="InterPro" id="IPR002372">
    <property type="entry name" value="PQQ_rpt_dom"/>
</dbReference>
<keyword evidence="4" id="KW-1185">Reference proteome</keyword>
<dbReference type="OMA" id="PCEAYST"/>
<dbReference type="InterPro" id="IPR015943">
    <property type="entry name" value="WD40/YVTN_repeat-like_dom_sf"/>
</dbReference>
<sequence length="388" mass="42466">MMRMLVAAFLLVSVLVVVAVAPGMVRGDERVAYRVAPDPPAPVMSSPWVEGEHVYFATNEPANKIFKLEAATGNVVWSRTMGTGRNGMRDSIVVVDGLLHVGTDNNTFAALDAATGNTVWAFTPPPQKCWDAKWYRQCEAYSSPLIHAGRRFQGSEDATTRCFNATTGDLLWTQHAGDQVNNSPVVDPSGTAIWIAANDGFMYKLDVSTGKVLSKFQHCGSSHTKPAMDNESGILFFSCFRPDPDNPSLRHGGIVYALNTTSNKALWEHQGVGGTVLHIKALNMVVVGRFDGTAYAADPITGAVKWEVTNLPNPKEFFGPFVFDEERGRIYGATLRGMFYALQPETGELLWDFQAGGMIPVPMGPRLSSDKMLVFFGSFDKHFYALNL</sequence>
<dbReference type="eggNOG" id="KOG4649">
    <property type="taxonomic scope" value="Eukaryota"/>
</dbReference>
<accession>F2UHP8</accession>
<dbReference type="InParanoid" id="F2UHP8"/>
<feature type="domain" description="Pyrrolo-quinoline quinone repeat" evidence="2">
    <location>
        <begin position="67"/>
        <end position="213"/>
    </location>
</feature>
<dbReference type="EMBL" id="GL832975">
    <property type="protein sequence ID" value="EGD76647.1"/>
    <property type="molecule type" value="Genomic_DNA"/>
</dbReference>
<gene>
    <name evidence="3" type="ORF">PTSG_12669</name>
</gene>
<dbReference type="KEGG" id="sre:PTSG_12669"/>
<name>F2UHP8_SALR5</name>
<dbReference type="InterPro" id="IPR011047">
    <property type="entry name" value="Quinoprotein_ADH-like_sf"/>
</dbReference>
<dbReference type="PANTHER" id="PTHR34512">
    <property type="entry name" value="CELL SURFACE PROTEIN"/>
    <property type="match status" value="1"/>
</dbReference>
<dbReference type="Pfam" id="PF13360">
    <property type="entry name" value="PQQ_2"/>
    <property type="match status" value="2"/>
</dbReference>
<evidence type="ECO:0000256" key="1">
    <source>
        <dbReference type="SAM" id="SignalP"/>
    </source>
</evidence>
<evidence type="ECO:0000313" key="4">
    <source>
        <dbReference type="Proteomes" id="UP000007799"/>
    </source>
</evidence>
<proteinExistence type="predicted"/>
<dbReference type="InterPro" id="IPR018391">
    <property type="entry name" value="PQQ_b-propeller_rpt"/>
</dbReference>
<feature type="domain" description="Pyrrolo-quinoline quinone repeat" evidence="2">
    <location>
        <begin position="291"/>
        <end position="358"/>
    </location>
</feature>
<dbReference type="GeneID" id="16071586"/>
<dbReference type="PANTHER" id="PTHR34512:SF30">
    <property type="entry name" value="OUTER MEMBRANE PROTEIN ASSEMBLY FACTOR BAMB"/>
    <property type="match status" value="1"/>
</dbReference>
<evidence type="ECO:0000259" key="2">
    <source>
        <dbReference type="Pfam" id="PF13360"/>
    </source>
</evidence>
<keyword evidence="1" id="KW-0732">Signal</keyword>
<dbReference type="AlphaFoldDB" id="F2UHP8"/>